<keyword evidence="2" id="KW-1185">Reference proteome</keyword>
<evidence type="ECO:0000313" key="1">
    <source>
        <dbReference type="EMBL" id="KAK9929926.1"/>
    </source>
</evidence>
<dbReference type="SUPFAM" id="SSF54277">
    <property type="entry name" value="CAD &amp; PB1 domains"/>
    <property type="match status" value="1"/>
</dbReference>
<evidence type="ECO:0008006" key="3">
    <source>
        <dbReference type="Google" id="ProtNLM"/>
    </source>
</evidence>
<name>A0AAW1WZ92_RUBAR</name>
<gene>
    <name evidence="1" type="ORF">M0R45_026994</name>
</gene>
<dbReference type="AlphaFoldDB" id="A0AAW1WZ92"/>
<proteinExistence type="predicted"/>
<protein>
    <recommendedName>
        <fullName evidence="3">PB1 domain-containing protein</fullName>
    </recommendedName>
</protein>
<accession>A0AAW1WZ92</accession>
<dbReference type="Proteomes" id="UP001457282">
    <property type="component" value="Unassembled WGS sequence"/>
</dbReference>
<evidence type="ECO:0000313" key="2">
    <source>
        <dbReference type="Proteomes" id="UP001457282"/>
    </source>
</evidence>
<organism evidence="1 2">
    <name type="scientific">Rubus argutus</name>
    <name type="common">Southern blackberry</name>
    <dbReference type="NCBI Taxonomy" id="59490"/>
    <lineage>
        <taxon>Eukaryota</taxon>
        <taxon>Viridiplantae</taxon>
        <taxon>Streptophyta</taxon>
        <taxon>Embryophyta</taxon>
        <taxon>Tracheophyta</taxon>
        <taxon>Spermatophyta</taxon>
        <taxon>Magnoliopsida</taxon>
        <taxon>eudicotyledons</taxon>
        <taxon>Gunneridae</taxon>
        <taxon>Pentapetalae</taxon>
        <taxon>rosids</taxon>
        <taxon>fabids</taxon>
        <taxon>Rosales</taxon>
        <taxon>Rosaceae</taxon>
        <taxon>Rosoideae</taxon>
        <taxon>Rosoideae incertae sedis</taxon>
        <taxon>Rubus</taxon>
    </lineage>
</organism>
<sequence length="139" mass="15522">MVLIEWSGQSRDVMAATAGTGCVVGVWNLKLIVPCRLELSREKWGNGGDGAMDCGYVVKFTYCSEAVVVPLVQSWSFIELCNAVRSRLKILNSSSFMLRYSIPPDSVSCLLENDVDMKMMFRSLTRFNSDYVEIMAAED</sequence>
<dbReference type="Gene3D" id="3.10.20.90">
    <property type="entry name" value="Phosphatidylinositol 3-kinase Catalytic Subunit, Chain A, domain 1"/>
    <property type="match status" value="1"/>
</dbReference>
<comment type="caution">
    <text evidence="1">The sequence shown here is derived from an EMBL/GenBank/DDBJ whole genome shotgun (WGS) entry which is preliminary data.</text>
</comment>
<dbReference type="EMBL" id="JBEDUW010000005">
    <property type="protein sequence ID" value="KAK9929926.1"/>
    <property type="molecule type" value="Genomic_DNA"/>
</dbReference>
<reference evidence="1 2" key="1">
    <citation type="journal article" date="2023" name="G3 (Bethesda)">
        <title>A chromosome-length genome assembly and annotation of blackberry (Rubus argutus, cv. 'Hillquist').</title>
        <authorList>
            <person name="Bruna T."/>
            <person name="Aryal R."/>
            <person name="Dudchenko O."/>
            <person name="Sargent D.J."/>
            <person name="Mead D."/>
            <person name="Buti M."/>
            <person name="Cavallini A."/>
            <person name="Hytonen T."/>
            <person name="Andres J."/>
            <person name="Pham M."/>
            <person name="Weisz D."/>
            <person name="Mascagni F."/>
            <person name="Usai G."/>
            <person name="Natali L."/>
            <person name="Bassil N."/>
            <person name="Fernandez G.E."/>
            <person name="Lomsadze A."/>
            <person name="Armour M."/>
            <person name="Olukolu B."/>
            <person name="Poorten T."/>
            <person name="Britton C."/>
            <person name="Davik J."/>
            <person name="Ashrafi H."/>
            <person name="Aiden E.L."/>
            <person name="Borodovsky M."/>
            <person name="Worthington M."/>
        </authorList>
    </citation>
    <scope>NUCLEOTIDE SEQUENCE [LARGE SCALE GENOMIC DNA]</scope>
    <source>
        <strain evidence="1">PI 553951</strain>
    </source>
</reference>